<protein>
    <submittedName>
        <fullName evidence="2">Uncharacterized protein</fullName>
    </submittedName>
</protein>
<evidence type="ECO:0000313" key="3">
    <source>
        <dbReference type="Proteomes" id="UP000041254"/>
    </source>
</evidence>
<dbReference type="Proteomes" id="UP000041254">
    <property type="component" value="Unassembled WGS sequence"/>
</dbReference>
<dbReference type="InParanoid" id="A0A0G4G582"/>
<dbReference type="VEuPathDB" id="CryptoDB:Vbra_17077"/>
<name>A0A0G4G582_VITBC</name>
<organism evidence="2 3">
    <name type="scientific">Vitrella brassicaformis (strain CCMP3155)</name>
    <dbReference type="NCBI Taxonomy" id="1169540"/>
    <lineage>
        <taxon>Eukaryota</taxon>
        <taxon>Sar</taxon>
        <taxon>Alveolata</taxon>
        <taxon>Colpodellida</taxon>
        <taxon>Vitrellaceae</taxon>
        <taxon>Vitrella</taxon>
    </lineage>
</organism>
<dbReference type="AlphaFoldDB" id="A0A0G4G582"/>
<dbReference type="EMBL" id="CDMY01000571">
    <property type="protein sequence ID" value="CEM23719.1"/>
    <property type="molecule type" value="Genomic_DNA"/>
</dbReference>
<reference evidence="2 3" key="1">
    <citation type="submission" date="2014-11" db="EMBL/GenBank/DDBJ databases">
        <authorList>
            <person name="Zhu J."/>
            <person name="Qi W."/>
            <person name="Song R."/>
        </authorList>
    </citation>
    <scope>NUCLEOTIDE SEQUENCE [LARGE SCALE GENOMIC DNA]</scope>
</reference>
<sequence>MMVSSSHGRNRRGDGRQAYRLLDVVGDEHDHDHDHVDEHGVDGMMGLVHGAEDVEHLQLANVNDLRRLVADQRKKGARSNGTPQTSPHQFGQALLHGGRAVVPRETELLEEGTAADEDPQELEAALLSHLLFLVGASRQGFTLPQLEGIVSSSPALSETLKSLHQDVGQFLDSHPRFFVKRLLSVPCSPPDTLHNNEPAYKIQYHYCVPLKTHTPAMPPVLESSSSHDSDGDADNAVAAKPPEAVGEREQALRRVVGQLRRMVGQREGGEEGLSVEVMNGLLTPLMRLELDHHGIGVEEVFQLLAGAGAAHAQGPPDTVCLTLTETHGSPQSSSVVMI</sequence>
<evidence type="ECO:0000256" key="1">
    <source>
        <dbReference type="SAM" id="MobiDB-lite"/>
    </source>
</evidence>
<proteinExistence type="predicted"/>
<gene>
    <name evidence="2" type="ORF">Vbra_17077</name>
</gene>
<evidence type="ECO:0000313" key="2">
    <source>
        <dbReference type="EMBL" id="CEM23719.1"/>
    </source>
</evidence>
<accession>A0A0G4G582</accession>
<keyword evidence="3" id="KW-1185">Reference proteome</keyword>
<feature type="region of interest" description="Disordered" evidence="1">
    <location>
        <begin position="218"/>
        <end position="248"/>
    </location>
</feature>